<dbReference type="Proteomes" id="UP000055024">
    <property type="component" value="Unassembled WGS sequence"/>
</dbReference>
<accession>A0A0V1GI55</accession>
<evidence type="ECO:0000313" key="2">
    <source>
        <dbReference type="Proteomes" id="UP000055024"/>
    </source>
</evidence>
<proteinExistence type="predicted"/>
<protein>
    <submittedName>
        <fullName evidence="1">Uncharacterized protein</fullName>
    </submittedName>
</protein>
<dbReference type="EMBL" id="JYDP01001707">
    <property type="protein sequence ID" value="KRY97909.1"/>
    <property type="molecule type" value="Genomic_DNA"/>
</dbReference>
<dbReference type="AlphaFoldDB" id="A0A0V1GI55"/>
<sequence>MKLIEIKVISNRDNSLWDRKIDFKTDMLSNDGCEPAVKSTNSVDKPSCILPPCP</sequence>
<gene>
    <name evidence="1" type="ORF">T11_4102</name>
</gene>
<keyword evidence="2" id="KW-1185">Reference proteome</keyword>
<name>A0A0V1GI55_9BILA</name>
<organism evidence="1 2">
    <name type="scientific">Trichinella zimbabwensis</name>
    <dbReference type="NCBI Taxonomy" id="268475"/>
    <lineage>
        <taxon>Eukaryota</taxon>
        <taxon>Metazoa</taxon>
        <taxon>Ecdysozoa</taxon>
        <taxon>Nematoda</taxon>
        <taxon>Enoplea</taxon>
        <taxon>Dorylaimia</taxon>
        <taxon>Trichinellida</taxon>
        <taxon>Trichinellidae</taxon>
        <taxon>Trichinella</taxon>
    </lineage>
</organism>
<reference evidence="1 2" key="1">
    <citation type="submission" date="2015-01" db="EMBL/GenBank/DDBJ databases">
        <title>Evolution of Trichinella species and genotypes.</title>
        <authorList>
            <person name="Korhonen P.K."/>
            <person name="Edoardo P."/>
            <person name="Giuseppe L.R."/>
            <person name="Gasser R.B."/>
        </authorList>
    </citation>
    <scope>NUCLEOTIDE SEQUENCE [LARGE SCALE GENOMIC DNA]</scope>
    <source>
        <strain evidence="1">ISS1029</strain>
    </source>
</reference>
<comment type="caution">
    <text evidence="1">The sequence shown here is derived from an EMBL/GenBank/DDBJ whole genome shotgun (WGS) entry which is preliminary data.</text>
</comment>
<evidence type="ECO:0000313" key="1">
    <source>
        <dbReference type="EMBL" id="KRY97909.1"/>
    </source>
</evidence>